<evidence type="ECO:0000256" key="4">
    <source>
        <dbReference type="ARBA" id="ARBA00022448"/>
    </source>
</evidence>
<dbReference type="PROSITE" id="PS00449">
    <property type="entry name" value="ATPASE_A"/>
    <property type="match status" value="1"/>
</dbReference>
<dbReference type="RefSeq" id="YP_002836206.1">
    <property type="nucleotide sequence ID" value="NC_012620.1"/>
</dbReference>
<dbReference type="GO" id="GO:0046933">
    <property type="term" value="F:proton-transporting ATP synthase activity, rotational mechanism"/>
    <property type="evidence" value="ECO:0007669"/>
    <property type="project" value="TreeGrafter"/>
</dbReference>
<feature type="transmembrane region" description="Helical" evidence="13">
    <location>
        <begin position="121"/>
        <end position="141"/>
    </location>
</feature>
<evidence type="ECO:0000256" key="3">
    <source>
        <dbReference type="ARBA" id="ARBA00021312"/>
    </source>
</evidence>
<evidence type="ECO:0000256" key="5">
    <source>
        <dbReference type="ARBA" id="ARBA00022547"/>
    </source>
</evidence>
<keyword evidence="9" id="KW-0406">Ion transport</keyword>
<dbReference type="GO" id="GO:0045259">
    <property type="term" value="C:proton-transporting ATP synthase complex"/>
    <property type="evidence" value="ECO:0007669"/>
    <property type="project" value="UniProtKB-KW"/>
</dbReference>
<geneLocation type="mitochondrion" evidence="14"/>
<evidence type="ECO:0000256" key="1">
    <source>
        <dbReference type="ARBA" id="ARBA00004448"/>
    </source>
</evidence>
<evidence type="ECO:0000256" key="9">
    <source>
        <dbReference type="ARBA" id="ARBA00023065"/>
    </source>
</evidence>
<keyword evidence="6 13" id="KW-0812">Transmembrane</keyword>
<dbReference type="Pfam" id="PF00119">
    <property type="entry name" value="ATP-synt_A"/>
    <property type="match status" value="1"/>
</dbReference>
<feature type="transmembrane region" description="Helical" evidence="13">
    <location>
        <begin position="192"/>
        <end position="223"/>
    </location>
</feature>
<keyword evidence="14" id="KW-0496">Mitochondrion</keyword>
<evidence type="ECO:0000256" key="8">
    <source>
        <dbReference type="ARBA" id="ARBA00022989"/>
    </source>
</evidence>
<feature type="transmembrane region" description="Helical" evidence="13">
    <location>
        <begin position="90"/>
        <end position="115"/>
    </location>
</feature>
<evidence type="ECO:0000256" key="11">
    <source>
        <dbReference type="ARBA" id="ARBA00023310"/>
    </source>
</evidence>
<dbReference type="FunFam" id="1.20.120.220:FF:000003">
    <property type="entry name" value="ATP synthase subunit a"/>
    <property type="match status" value="1"/>
</dbReference>
<protein>
    <recommendedName>
        <fullName evidence="3 12">ATP synthase subunit a</fullName>
    </recommendedName>
</protein>
<feature type="transmembrane region" description="Helical" evidence="13">
    <location>
        <begin position="230"/>
        <end position="248"/>
    </location>
</feature>
<dbReference type="CDD" id="cd00310">
    <property type="entry name" value="ATP-synt_Fo_a_6"/>
    <property type="match status" value="1"/>
</dbReference>
<proteinExistence type="inferred from homology"/>
<evidence type="ECO:0000256" key="2">
    <source>
        <dbReference type="ARBA" id="ARBA00006810"/>
    </source>
</evidence>
<evidence type="ECO:0000256" key="12">
    <source>
        <dbReference type="RuleBase" id="RU004450"/>
    </source>
</evidence>
<feature type="transmembrane region" description="Helical" evidence="13">
    <location>
        <begin position="148"/>
        <end position="172"/>
    </location>
</feature>
<dbReference type="InterPro" id="IPR045083">
    <property type="entry name" value="ATP_synth_F0_asu_bact/mt"/>
</dbReference>
<keyword evidence="7" id="KW-0375">Hydrogen ion transport</keyword>
<keyword evidence="11" id="KW-0066">ATP synthesis</keyword>
<evidence type="ECO:0000256" key="7">
    <source>
        <dbReference type="ARBA" id="ARBA00022781"/>
    </source>
</evidence>
<keyword evidence="10 13" id="KW-0472">Membrane</keyword>
<keyword evidence="8 13" id="KW-1133">Transmembrane helix</keyword>
<keyword evidence="5" id="KW-0138">CF(0)</keyword>
<organism evidence="14">
    <name type="scientific">Oligophagozyma castellii</name>
    <dbReference type="NCBI Taxonomy" id="51914"/>
    <lineage>
        <taxon>Eukaryota</taxon>
        <taxon>Fungi</taxon>
        <taxon>Dikarya</taxon>
        <taxon>Ascomycota</taxon>
        <taxon>Saccharomycotina</taxon>
        <taxon>Saccharomycetes</taxon>
        <taxon>Saccharomycetales</taxon>
        <taxon>Saccharomycetaceae</taxon>
        <taxon>Oligophagozyma</taxon>
    </lineage>
</organism>
<accession>C3W8G8</accession>
<dbReference type="PANTHER" id="PTHR11410:SF0">
    <property type="entry name" value="ATP SYNTHASE SUBUNIT A"/>
    <property type="match status" value="1"/>
</dbReference>
<reference evidence="14" key="1">
    <citation type="journal article" date="2009" name="FEMS Yeast Res.">
        <title>Complete mitochondrial genome sequences of three Nakaseomyces species reveal invasion by palindromic GC clusters and considerable size expansion.</title>
        <authorList>
            <person name="Bouchier C."/>
            <person name="Ma L."/>
            <person name="Creno S."/>
            <person name="Dujon B."/>
            <person name="Fairhead C."/>
        </authorList>
    </citation>
    <scope>NUCLEOTIDE SEQUENCE</scope>
    <source>
        <strain evidence="14">CBS 4332</strain>
    </source>
</reference>
<evidence type="ECO:0000313" key="14">
    <source>
        <dbReference type="EMBL" id="CAX36936.1"/>
    </source>
</evidence>
<dbReference type="SUPFAM" id="SSF81336">
    <property type="entry name" value="F1F0 ATP synthase subunit A"/>
    <property type="match status" value="1"/>
</dbReference>
<feature type="transmembrane region" description="Helical" evidence="13">
    <location>
        <begin position="35"/>
        <end position="53"/>
    </location>
</feature>
<dbReference type="HAMAP" id="MF_01393">
    <property type="entry name" value="ATP_synth_a_bact"/>
    <property type="match status" value="1"/>
</dbReference>
<dbReference type="InterPro" id="IPR023011">
    <property type="entry name" value="ATP_synth_F0_asu_AS"/>
</dbReference>
<dbReference type="Gene3D" id="1.20.120.220">
    <property type="entry name" value="ATP synthase, F0 complex, subunit A"/>
    <property type="match status" value="1"/>
</dbReference>
<dbReference type="AlphaFoldDB" id="C3W8G8"/>
<comment type="similarity">
    <text evidence="2">Belongs to the ATPase A chain family.</text>
</comment>
<gene>
    <name evidence="14" type="primary">atp6</name>
</gene>
<evidence type="ECO:0000256" key="13">
    <source>
        <dbReference type="SAM" id="Phobius"/>
    </source>
</evidence>
<dbReference type="InterPro" id="IPR035908">
    <property type="entry name" value="F0_ATP_A_sf"/>
</dbReference>
<comment type="subcellular location">
    <subcellularLocation>
        <location evidence="1 12">Mitochondrion inner membrane</location>
        <topology evidence="1 12">Multi-pass membrane protein</topology>
    </subcellularLocation>
</comment>
<keyword evidence="4" id="KW-0813">Transport</keyword>
<dbReference type="GeneID" id="7802946"/>
<evidence type="ECO:0000256" key="6">
    <source>
        <dbReference type="ARBA" id="ARBA00022692"/>
    </source>
</evidence>
<dbReference type="PANTHER" id="PTHR11410">
    <property type="entry name" value="ATP SYNTHASE SUBUNIT A"/>
    <property type="match status" value="1"/>
</dbReference>
<dbReference type="NCBIfam" id="TIGR01131">
    <property type="entry name" value="ATP_synt_6_or_A"/>
    <property type="match status" value="1"/>
</dbReference>
<dbReference type="PRINTS" id="PR00123">
    <property type="entry name" value="ATPASEA"/>
</dbReference>
<dbReference type="GO" id="GO:0005743">
    <property type="term" value="C:mitochondrial inner membrane"/>
    <property type="evidence" value="ECO:0007669"/>
    <property type="project" value="UniProtKB-SubCell"/>
</dbReference>
<evidence type="ECO:0000256" key="10">
    <source>
        <dbReference type="ARBA" id="ARBA00023136"/>
    </source>
</evidence>
<name>C3W8G8_9SACH</name>
<dbReference type="EMBL" id="FM995165">
    <property type="protein sequence ID" value="CAX36936.1"/>
    <property type="molecule type" value="Genomic_DNA"/>
</dbReference>
<sequence>MNFYINSPLDQFEIRTLLGFQSPLLDLSTINLTTFGLYFIIVLLVITSLYLMTNNHNKIVGSRWLLSQEIIFDTIMKLTKEQIGGKYWGYYLPMIYTLFMFIFTANLISMIPYSFALSAQFVFIISLSFIIWLGVTTLGLYKHGLKFFSLFVPQGTPLFLVPLLVLIEMLSYSARAISLGLRLGANITAGHLLMAILSGLILSLMSINLFTLILGFVPLVIFLGIMCLEMAIAIIQAYVFSILTASYLKDGLYLH</sequence>
<dbReference type="InterPro" id="IPR000568">
    <property type="entry name" value="ATP_synth_F0_asu"/>
</dbReference>